<dbReference type="Pfam" id="PF14622">
    <property type="entry name" value="Ribonucleas_3_3"/>
    <property type="match status" value="1"/>
</dbReference>
<dbReference type="SMART" id="SM00535">
    <property type="entry name" value="RIBOc"/>
    <property type="match status" value="1"/>
</dbReference>
<comment type="caution">
    <text evidence="2">The sequence shown here is derived from an EMBL/GenBank/DDBJ whole genome shotgun (WGS) entry which is preliminary data.</text>
</comment>
<dbReference type="GO" id="GO:0006396">
    <property type="term" value="P:RNA processing"/>
    <property type="evidence" value="ECO:0007669"/>
    <property type="project" value="InterPro"/>
</dbReference>
<accession>A0A9Q4KVP4</accession>
<evidence type="ECO:0000259" key="1">
    <source>
        <dbReference type="PROSITE" id="PS50142"/>
    </source>
</evidence>
<dbReference type="EMBL" id="JAKELO010000002">
    <property type="protein sequence ID" value="MDE4908391.1"/>
    <property type="molecule type" value="Genomic_DNA"/>
</dbReference>
<dbReference type="PROSITE" id="PS50142">
    <property type="entry name" value="RNASE_3_2"/>
    <property type="match status" value="1"/>
</dbReference>
<organism evidence="2 3">
    <name type="scientific">Methanogenium marinum</name>
    <dbReference type="NCBI Taxonomy" id="348610"/>
    <lineage>
        <taxon>Archaea</taxon>
        <taxon>Methanobacteriati</taxon>
        <taxon>Methanobacteriota</taxon>
        <taxon>Stenosarchaea group</taxon>
        <taxon>Methanomicrobia</taxon>
        <taxon>Methanomicrobiales</taxon>
        <taxon>Methanomicrobiaceae</taxon>
        <taxon>Methanogenium</taxon>
    </lineage>
</organism>
<dbReference type="Gene3D" id="1.10.1520.10">
    <property type="entry name" value="Ribonuclease III domain"/>
    <property type="match status" value="1"/>
</dbReference>
<dbReference type="InterPro" id="IPR000999">
    <property type="entry name" value="RNase_III_dom"/>
</dbReference>
<protein>
    <submittedName>
        <fullName evidence="2">Ribonuclease III</fullName>
    </submittedName>
</protein>
<dbReference type="SUPFAM" id="SSF69065">
    <property type="entry name" value="RNase III domain-like"/>
    <property type="match status" value="1"/>
</dbReference>
<evidence type="ECO:0000313" key="3">
    <source>
        <dbReference type="Proteomes" id="UP001143747"/>
    </source>
</evidence>
<gene>
    <name evidence="2" type="ORF">L0665_07170</name>
</gene>
<name>A0A9Q4KVP4_9EURY</name>
<keyword evidence="3" id="KW-1185">Reference proteome</keyword>
<reference evidence="2" key="1">
    <citation type="submission" date="2022-01" db="EMBL/GenBank/DDBJ databases">
        <title>Draft genome of Methanogenium marinum DSM 15558.</title>
        <authorList>
            <person name="Chen S.-C."/>
            <person name="You Y.-T."/>
        </authorList>
    </citation>
    <scope>NUCLEOTIDE SEQUENCE</scope>
    <source>
        <strain evidence="2">DSM 15558</strain>
    </source>
</reference>
<proteinExistence type="predicted"/>
<dbReference type="InterPro" id="IPR036389">
    <property type="entry name" value="RNase_III_sf"/>
</dbReference>
<dbReference type="RefSeq" id="WP_274925019.1">
    <property type="nucleotide sequence ID" value="NZ_JAKELO010000002.1"/>
</dbReference>
<sequence length="148" mass="16172">MNPLYNELEDSLGYRFGDRALLGRAMTRFAAAKEEGQGDDHSMDALATLGDAVIDVVVLEHLIAGGMESKGELSLTKMNMVNMTVLRRLAESISLDQYVTWGKGESGQEIWRSGRVLAECMEAVCGAAYLDGGTEAVRKILIHLAFFL</sequence>
<evidence type="ECO:0000313" key="2">
    <source>
        <dbReference type="EMBL" id="MDE4908391.1"/>
    </source>
</evidence>
<feature type="domain" description="RNase III" evidence="1">
    <location>
        <begin position="5"/>
        <end position="133"/>
    </location>
</feature>
<dbReference type="Proteomes" id="UP001143747">
    <property type="component" value="Unassembled WGS sequence"/>
</dbReference>
<dbReference type="AlphaFoldDB" id="A0A9Q4KVP4"/>
<dbReference type="GO" id="GO:0004525">
    <property type="term" value="F:ribonuclease III activity"/>
    <property type="evidence" value="ECO:0007669"/>
    <property type="project" value="InterPro"/>
</dbReference>
<dbReference type="CDD" id="cd00593">
    <property type="entry name" value="RIBOc"/>
    <property type="match status" value="1"/>
</dbReference>